<reference evidence="2" key="1">
    <citation type="journal article" date="2015" name="Nature">
        <title>Complex archaea that bridge the gap between prokaryotes and eukaryotes.</title>
        <authorList>
            <person name="Spang A."/>
            <person name="Saw J.H."/>
            <person name="Jorgensen S.L."/>
            <person name="Zaremba-Niedzwiedzka K."/>
            <person name="Martijn J."/>
            <person name="Lind A.E."/>
            <person name="van Eijk R."/>
            <person name="Schleper C."/>
            <person name="Guy L."/>
            <person name="Ettema T.J."/>
        </authorList>
    </citation>
    <scope>NUCLEOTIDE SEQUENCE</scope>
</reference>
<protein>
    <submittedName>
        <fullName evidence="2">Uncharacterized protein</fullName>
    </submittedName>
</protein>
<proteinExistence type="predicted"/>
<evidence type="ECO:0000256" key="1">
    <source>
        <dbReference type="SAM" id="MobiDB-lite"/>
    </source>
</evidence>
<organism evidence="2">
    <name type="scientific">marine sediment metagenome</name>
    <dbReference type="NCBI Taxonomy" id="412755"/>
    <lineage>
        <taxon>unclassified sequences</taxon>
        <taxon>metagenomes</taxon>
        <taxon>ecological metagenomes</taxon>
    </lineage>
</organism>
<evidence type="ECO:0000313" key="2">
    <source>
        <dbReference type="EMBL" id="KKN72292.1"/>
    </source>
</evidence>
<dbReference type="AlphaFoldDB" id="A0A0F9TBH7"/>
<sequence length="175" mass="18651">MPKGIKGSGKKAPQKAENTVPTKAEPVTQPEPTVWKPPAGTSESGRAIDGLRLEYEEKIAALAQENAKLRSFVDGVHGHISNAPSAARAMVDIDYDNWPDVDKGKPRVAIKKTMKTTDGQVVPLEGKIKVSVLDGMGKVLRTIPLTFVNGRCVTNDIKAAQSLALQGGGIGLRML</sequence>
<dbReference type="EMBL" id="LAZR01000365">
    <property type="protein sequence ID" value="KKN72292.1"/>
    <property type="molecule type" value="Genomic_DNA"/>
</dbReference>
<name>A0A0F9TBH7_9ZZZZ</name>
<feature type="region of interest" description="Disordered" evidence="1">
    <location>
        <begin position="1"/>
        <end position="43"/>
    </location>
</feature>
<accession>A0A0F9TBH7</accession>
<comment type="caution">
    <text evidence="2">The sequence shown here is derived from an EMBL/GenBank/DDBJ whole genome shotgun (WGS) entry which is preliminary data.</text>
</comment>
<gene>
    <name evidence="2" type="ORF">LCGC14_0412430</name>
</gene>